<gene>
    <name evidence="1" type="ORF">GCM10023187_47090</name>
</gene>
<evidence type="ECO:0000313" key="1">
    <source>
        <dbReference type="EMBL" id="GAA4416033.1"/>
    </source>
</evidence>
<dbReference type="Proteomes" id="UP001500936">
    <property type="component" value="Unassembled WGS sequence"/>
</dbReference>
<accession>A0ABP8KT94</accession>
<reference evidence="2" key="1">
    <citation type="journal article" date="2019" name="Int. J. Syst. Evol. Microbiol.">
        <title>The Global Catalogue of Microorganisms (GCM) 10K type strain sequencing project: providing services to taxonomists for standard genome sequencing and annotation.</title>
        <authorList>
            <consortium name="The Broad Institute Genomics Platform"/>
            <consortium name="The Broad Institute Genome Sequencing Center for Infectious Disease"/>
            <person name="Wu L."/>
            <person name="Ma J."/>
        </authorList>
    </citation>
    <scope>NUCLEOTIDE SEQUENCE [LARGE SCALE GENOMIC DNA]</scope>
    <source>
        <strain evidence="2">JCM 17925</strain>
    </source>
</reference>
<comment type="caution">
    <text evidence="1">The sequence shown here is derived from an EMBL/GenBank/DDBJ whole genome shotgun (WGS) entry which is preliminary data.</text>
</comment>
<organism evidence="1 2">
    <name type="scientific">Nibrella viscosa</name>
    <dbReference type="NCBI Taxonomy" id="1084524"/>
    <lineage>
        <taxon>Bacteria</taxon>
        <taxon>Pseudomonadati</taxon>
        <taxon>Bacteroidota</taxon>
        <taxon>Cytophagia</taxon>
        <taxon>Cytophagales</taxon>
        <taxon>Spirosomataceae</taxon>
        <taxon>Nibrella</taxon>
    </lineage>
</organism>
<name>A0ABP8KT94_9BACT</name>
<keyword evidence="2" id="KW-1185">Reference proteome</keyword>
<evidence type="ECO:0000313" key="2">
    <source>
        <dbReference type="Proteomes" id="UP001500936"/>
    </source>
</evidence>
<sequence length="105" mass="11852">MEQTSTANAGRYLMRLMVYTDSTRLVTSQLGNDCWINDSTRQTFTYGSRHTLIERNREDYIVANYPLIKPAPNPENPTEVVPLLLVCLAPPPLFSLLPDPVLDSL</sequence>
<dbReference type="EMBL" id="BAABHB010000013">
    <property type="protein sequence ID" value="GAA4416033.1"/>
    <property type="molecule type" value="Genomic_DNA"/>
</dbReference>
<proteinExistence type="predicted"/>
<protein>
    <submittedName>
        <fullName evidence="1">Uncharacterized protein</fullName>
    </submittedName>
</protein>